<name>A0A9D2BPP7_9BACT</name>
<evidence type="ECO:0000313" key="8">
    <source>
        <dbReference type="EMBL" id="HIX85900.1"/>
    </source>
</evidence>
<feature type="domain" description="Core-binding (CB)" evidence="7">
    <location>
        <begin position="10"/>
        <end position="97"/>
    </location>
</feature>
<accession>A0A9D2BPP7</accession>
<dbReference type="Pfam" id="PF13102">
    <property type="entry name" value="Phage_int_SAM_5"/>
    <property type="match status" value="1"/>
</dbReference>
<evidence type="ECO:0000256" key="2">
    <source>
        <dbReference type="ARBA" id="ARBA00022908"/>
    </source>
</evidence>
<dbReference type="InterPro" id="IPR050090">
    <property type="entry name" value="Tyrosine_recombinase_XerCD"/>
</dbReference>
<feature type="domain" description="Tyr recombinase" evidence="6">
    <location>
        <begin position="119"/>
        <end position="302"/>
    </location>
</feature>
<evidence type="ECO:0000259" key="7">
    <source>
        <dbReference type="PROSITE" id="PS51900"/>
    </source>
</evidence>
<dbReference type="Gene3D" id="1.10.150.130">
    <property type="match status" value="1"/>
</dbReference>
<evidence type="ECO:0000256" key="1">
    <source>
        <dbReference type="ARBA" id="ARBA00008857"/>
    </source>
</evidence>
<gene>
    <name evidence="8" type="ORF">H9848_04745</name>
</gene>
<dbReference type="InterPro" id="IPR011010">
    <property type="entry name" value="DNA_brk_join_enz"/>
</dbReference>
<dbReference type="PANTHER" id="PTHR30349">
    <property type="entry name" value="PHAGE INTEGRASE-RELATED"/>
    <property type="match status" value="1"/>
</dbReference>
<dbReference type="InterPro" id="IPR010998">
    <property type="entry name" value="Integrase_recombinase_N"/>
</dbReference>
<dbReference type="InterPro" id="IPR002104">
    <property type="entry name" value="Integrase_catalytic"/>
</dbReference>
<evidence type="ECO:0000259" key="6">
    <source>
        <dbReference type="PROSITE" id="PS51898"/>
    </source>
</evidence>
<dbReference type="PROSITE" id="PS51900">
    <property type="entry name" value="CB"/>
    <property type="match status" value="1"/>
</dbReference>
<comment type="similarity">
    <text evidence="1">Belongs to the 'phage' integrase family.</text>
</comment>
<dbReference type="InterPro" id="IPR044068">
    <property type="entry name" value="CB"/>
</dbReference>
<dbReference type="InterPro" id="IPR025269">
    <property type="entry name" value="SAM-like_dom"/>
</dbReference>
<dbReference type="AlphaFoldDB" id="A0A9D2BPP7"/>
<dbReference type="GO" id="GO:0003677">
    <property type="term" value="F:DNA binding"/>
    <property type="evidence" value="ECO:0007669"/>
    <property type="project" value="UniProtKB-UniRule"/>
</dbReference>
<dbReference type="GO" id="GO:0015074">
    <property type="term" value="P:DNA integration"/>
    <property type="evidence" value="ECO:0007669"/>
    <property type="project" value="UniProtKB-KW"/>
</dbReference>
<dbReference type="Proteomes" id="UP000823847">
    <property type="component" value="Unassembled WGS sequence"/>
</dbReference>
<dbReference type="PANTHER" id="PTHR30349:SF64">
    <property type="entry name" value="PROPHAGE INTEGRASE INTD-RELATED"/>
    <property type="match status" value="1"/>
</dbReference>
<dbReference type="Pfam" id="PF00589">
    <property type="entry name" value="Phage_integrase"/>
    <property type="match status" value="1"/>
</dbReference>
<evidence type="ECO:0000256" key="5">
    <source>
        <dbReference type="PROSITE-ProRule" id="PRU01248"/>
    </source>
</evidence>
<dbReference type="GO" id="GO:0006310">
    <property type="term" value="P:DNA recombination"/>
    <property type="evidence" value="ECO:0007669"/>
    <property type="project" value="UniProtKB-KW"/>
</dbReference>
<comment type="caution">
    <text evidence="8">The sequence shown here is derived from an EMBL/GenBank/DDBJ whole genome shotgun (WGS) entry which is preliminary data.</text>
</comment>
<organism evidence="8 9">
    <name type="scientific">Candidatus Parabacteroides intestinigallinarum</name>
    <dbReference type="NCBI Taxonomy" id="2838722"/>
    <lineage>
        <taxon>Bacteria</taxon>
        <taxon>Pseudomonadati</taxon>
        <taxon>Bacteroidota</taxon>
        <taxon>Bacteroidia</taxon>
        <taxon>Bacteroidales</taxon>
        <taxon>Tannerellaceae</taxon>
        <taxon>Parabacteroides</taxon>
    </lineage>
</organism>
<dbReference type="EMBL" id="DXEN01000031">
    <property type="protein sequence ID" value="HIX85900.1"/>
    <property type="molecule type" value="Genomic_DNA"/>
</dbReference>
<evidence type="ECO:0000256" key="3">
    <source>
        <dbReference type="ARBA" id="ARBA00023125"/>
    </source>
</evidence>
<keyword evidence="2" id="KW-0229">DNA integration</keyword>
<keyword evidence="3 5" id="KW-0238">DNA-binding</keyword>
<sequence>MRRRRNRREEKDSPSFSEYIKVRAKIQTTLGKHATAELYSVAGRHWARFLQGRPCRLCDVNATLVADFTDYLRARDLRTNTINSYLSSLRAVYNAAVGEGLVDGEPNPFAGLRLKREITAKRAVPASVVEEMARLDLNDNPEWQRAVDLALFAFCAFGMPFVDVVCLRKADIHDGEIVYRRRKTSAEIRIGVTPAMKALFRRYANNTPYVFPLEQEAIERQGYAAYKLLLARHNRALARVSEQVGATTRLTSYVMRHTWASEALANDVSVAIISQALGHSSEQTTRCYLKQLDRSALDEANDRVTGFLNKYIG</sequence>
<dbReference type="Gene3D" id="1.10.443.10">
    <property type="entry name" value="Intergrase catalytic core"/>
    <property type="match status" value="1"/>
</dbReference>
<reference evidence="8" key="1">
    <citation type="journal article" date="2021" name="PeerJ">
        <title>Extensive microbial diversity within the chicken gut microbiome revealed by metagenomics and culture.</title>
        <authorList>
            <person name="Gilroy R."/>
            <person name="Ravi A."/>
            <person name="Getino M."/>
            <person name="Pursley I."/>
            <person name="Horton D.L."/>
            <person name="Alikhan N.F."/>
            <person name="Baker D."/>
            <person name="Gharbi K."/>
            <person name="Hall N."/>
            <person name="Watson M."/>
            <person name="Adriaenssens E.M."/>
            <person name="Foster-Nyarko E."/>
            <person name="Jarju S."/>
            <person name="Secka A."/>
            <person name="Antonio M."/>
            <person name="Oren A."/>
            <person name="Chaudhuri R.R."/>
            <person name="La Ragione R."/>
            <person name="Hildebrand F."/>
            <person name="Pallen M.J."/>
        </authorList>
    </citation>
    <scope>NUCLEOTIDE SEQUENCE</scope>
    <source>
        <strain evidence="8">ChiHecec2B26-12326</strain>
    </source>
</reference>
<dbReference type="SUPFAM" id="SSF56349">
    <property type="entry name" value="DNA breaking-rejoining enzymes"/>
    <property type="match status" value="1"/>
</dbReference>
<keyword evidence="4" id="KW-0233">DNA recombination</keyword>
<protein>
    <submittedName>
        <fullName evidence="8">Site-specific integrase</fullName>
    </submittedName>
</protein>
<dbReference type="PROSITE" id="PS51898">
    <property type="entry name" value="TYR_RECOMBINASE"/>
    <property type="match status" value="1"/>
</dbReference>
<proteinExistence type="inferred from homology"/>
<evidence type="ECO:0000313" key="9">
    <source>
        <dbReference type="Proteomes" id="UP000823847"/>
    </source>
</evidence>
<evidence type="ECO:0000256" key="4">
    <source>
        <dbReference type="ARBA" id="ARBA00023172"/>
    </source>
</evidence>
<reference evidence="8" key="2">
    <citation type="submission" date="2021-04" db="EMBL/GenBank/DDBJ databases">
        <authorList>
            <person name="Gilroy R."/>
        </authorList>
    </citation>
    <scope>NUCLEOTIDE SEQUENCE</scope>
    <source>
        <strain evidence="8">ChiHecec2B26-12326</strain>
    </source>
</reference>
<dbReference type="InterPro" id="IPR013762">
    <property type="entry name" value="Integrase-like_cat_sf"/>
</dbReference>